<evidence type="ECO:0000256" key="1">
    <source>
        <dbReference type="SAM" id="SignalP"/>
    </source>
</evidence>
<keyword evidence="1" id="KW-0732">Signal</keyword>
<evidence type="ECO:0000313" key="3">
    <source>
        <dbReference type="EMBL" id="MDF8264179.1"/>
    </source>
</evidence>
<dbReference type="PANTHER" id="PTHR30290:SF83">
    <property type="entry name" value="ABC TRANSPORTER SUBSTRATE-BINDING PROTEIN"/>
    <property type="match status" value="1"/>
</dbReference>
<feature type="signal peptide" evidence="1">
    <location>
        <begin position="1"/>
        <end position="18"/>
    </location>
</feature>
<feature type="chain" id="PRO_5047098637" evidence="1">
    <location>
        <begin position="19"/>
        <end position="576"/>
    </location>
</feature>
<reference evidence="3 4" key="1">
    <citation type="submission" date="2023-03" db="EMBL/GenBank/DDBJ databases">
        <title>YIM 133296 draft genome.</title>
        <authorList>
            <person name="Xiong L."/>
        </authorList>
    </citation>
    <scope>NUCLEOTIDE SEQUENCE [LARGE SCALE GENOMIC DNA]</scope>
    <source>
        <strain evidence="3 4">YIM 133296</strain>
    </source>
</reference>
<dbReference type="PIRSF" id="PIRSF002741">
    <property type="entry name" value="MppA"/>
    <property type="match status" value="1"/>
</dbReference>
<dbReference type="EMBL" id="JAROAV010000024">
    <property type="protein sequence ID" value="MDF8264179.1"/>
    <property type="molecule type" value="Genomic_DNA"/>
</dbReference>
<dbReference type="SUPFAM" id="SSF53850">
    <property type="entry name" value="Periplasmic binding protein-like II"/>
    <property type="match status" value="1"/>
</dbReference>
<evidence type="ECO:0000313" key="4">
    <source>
        <dbReference type="Proteomes" id="UP001528912"/>
    </source>
</evidence>
<dbReference type="Gene3D" id="3.40.190.10">
    <property type="entry name" value="Periplasmic binding protein-like II"/>
    <property type="match status" value="1"/>
</dbReference>
<accession>A0ABT6C5I5</accession>
<dbReference type="InterPro" id="IPR030678">
    <property type="entry name" value="Peptide/Ni-bd"/>
</dbReference>
<dbReference type="RefSeq" id="WP_277191796.1">
    <property type="nucleotide sequence ID" value="NZ_JAROAV010000024.1"/>
</dbReference>
<gene>
    <name evidence="3" type="ORF">P4R38_08000</name>
</gene>
<dbReference type="PROSITE" id="PS51257">
    <property type="entry name" value="PROKAR_LIPOPROTEIN"/>
    <property type="match status" value="1"/>
</dbReference>
<feature type="domain" description="Solute-binding protein family 5" evidence="2">
    <location>
        <begin position="106"/>
        <end position="491"/>
    </location>
</feature>
<evidence type="ECO:0000259" key="2">
    <source>
        <dbReference type="Pfam" id="PF00496"/>
    </source>
</evidence>
<dbReference type="InterPro" id="IPR039424">
    <property type="entry name" value="SBP_5"/>
</dbReference>
<dbReference type="InterPro" id="IPR000914">
    <property type="entry name" value="SBP_5_dom"/>
</dbReference>
<protein>
    <submittedName>
        <fullName evidence="3">ABC transporter substrate-binding protein</fullName>
    </submittedName>
</protein>
<dbReference type="Gene3D" id="3.10.105.10">
    <property type="entry name" value="Dipeptide-binding Protein, Domain 3"/>
    <property type="match status" value="1"/>
</dbReference>
<proteinExistence type="predicted"/>
<dbReference type="Pfam" id="PF00496">
    <property type="entry name" value="SBP_bac_5"/>
    <property type="match status" value="1"/>
</dbReference>
<dbReference type="Proteomes" id="UP001528912">
    <property type="component" value="Unassembled WGS sequence"/>
</dbReference>
<comment type="caution">
    <text evidence="3">The sequence shown here is derived from an EMBL/GenBank/DDBJ whole genome shotgun (WGS) entry which is preliminary data.</text>
</comment>
<organism evidence="3 4">
    <name type="scientific">Luteipulveratus flavus</name>
    <dbReference type="NCBI Taxonomy" id="3031728"/>
    <lineage>
        <taxon>Bacteria</taxon>
        <taxon>Bacillati</taxon>
        <taxon>Actinomycetota</taxon>
        <taxon>Actinomycetes</taxon>
        <taxon>Micrococcales</taxon>
        <taxon>Dermacoccaceae</taxon>
        <taxon>Luteipulveratus</taxon>
    </lineage>
</organism>
<name>A0ABT6C5I5_9MICO</name>
<sequence>MRWTAVMALAVASSLALAACGDESGSPAQEPEHVEQASAQLDPQAVGPAPLPAGAHRGGTLTLAFANVPESFDPTRAYYRDASSILSQLVVRSLTTWKVENGQSVLVPDLATDLGRQSADGLTWSFTLKPGLKYADGSPIRAADIVYATKRSFATEELPDGPSYNVEYFRGGQDYHGPFQDQRPFTGAEAPDDRTVVFHLTKKWESFPYYASFPQMSPIPQTQDSKTQYGTNPLASGPYMFDTYSKNTLRLRKNPAWEAASDPARRQLVDAFVFRFGADVVTTQRDVLDGNGTGRTTVTTDPVDAGLVDRVKNHAADRLVTGPDPCVTYFTIDTRTVPLVVRKAIAKAYPYDLVRRASGDTSLSATPATSYIAPQVPGFQRYTPPNGLTGQGDGDPVAAKQILEGAGKIGFRLTYYYVNDDSQEAQANAVLKQRFERAGFQVRDIGVSKDVIRKKRSDTSGAVANTQNGPSGWCYDWPTGDSVYPPLFSTTVLKSGQSVGFLSDSRLDDEMKRISSMPVTVQGAEWGDFDEQLARDIIPALPVSYGKANYLFGSQVHNVVNDPNRGWPDMAQIWVD</sequence>
<dbReference type="PANTHER" id="PTHR30290">
    <property type="entry name" value="PERIPLASMIC BINDING COMPONENT OF ABC TRANSPORTER"/>
    <property type="match status" value="1"/>
</dbReference>
<keyword evidence="4" id="KW-1185">Reference proteome</keyword>